<gene>
    <name evidence="3" type="ORF">SAMN05216544_0953</name>
</gene>
<dbReference type="CDD" id="cd01610">
    <property type="entry name" value="PAP2_like"/>
    <property type="match status" value="1"/>
</dbReference>
<dbReference type="SMART" id="SM00014">
    <property type="entry name" value="acidPPc"/>
    <property type="match status" value="1"/>
</dbReference>
<dbReference type="InterPro" id="IPR000326">
    <property type="entry name" value="PAP2/HPO"/>
</dbReference>
<dbReference type="OrthoDB" id="9789113at2"/>
<evidence type="ECO:0000313" key="3">
    <source>
        <dbReference type="EMBL" id="SDM71250.1"/>
    </source>
</evidence>
<keyword evidence="4" id="KW-1185">Reference proteome</keyword>
<dbReference type="AlphaFoldDB" id="A0A1G9VGL4"/>
<reference evidence="4" key="1">
    <citation type="submission" date="2016-10" db="EMBL/GenBank/DDBJ databases">
        <authorList>
            <person name="Varghese N."/>
            <person name="Submissions S."/>
        </authorList>
    </citation>
    <scope>NUCLEOTIDE SEQUENCE [LARGE SCALE GENOMIC DNA]</scope>
    <source>
        <strain evidence="4">M83</strain>
    </source>
</reference>
<sequence length="168" mass="19352">MKNYETNYKKITDYFDKHEWAKKALIFLYRFLIIPFVIAYFFLLFNSIYTKASYLVIAKLIIVPATTFVVISILRLALDARRPYEIYDIKPIIEKKKKRQSMPSRHVLSATLIAGCAMYINPFLGITLIILTVIMAITRVLAGVHFIKDVVVAIIIGILSSYIGLWIL</sequence>
<name>A0A1G9VGL4_9FIRM</name>
<keyword evidence="1" id="KW-1133">Transmembrane helix</keyword>
<accession>A0A1G9VGL4</accession>
<protein>
    <submittedName>
        <fullName evidence="3">PAP2 superfamily protein</fullName>
    </submittedName>
</protein>
<evidence type="ECO:0000313" key="4">
    <source>
        <dbReference type="Proteomes" id="UP000187651"/>
    </source>
</evidence>
<dbReference type="PANTHER" id="PTHR14969:SF13">
    <property type="entry name" value="AT30094P"/>
    <property type="match status" value="1"/>
</dbReference>
<feature type="transmembrane region" description="Helical" evidence="1">
    <location>
        <begin position="150"/>
        <end position="167"/>
    </location>
</feature>
<dbReference type="Proteomes" id="UP000187651">
    <property type="component" value="Unassembled WGS sequence"/>
</dbReference>
<feature type="transmembrane region" description="Helical" evidence="1">
    <location>
        <begin position="107"/>
        <end position="138"/>
    </location>
</feature>
<feature type="transmembrane region" description="Helical" evidence="1">
    <location>
        <begin position="54"/>
        <end position="78"/>
    </location>
</feature>
<dbReference type="SUPFAM" id="SSF48317">
    <property type="entry name" value="Acid phosphatase/Vanadium-dependent haloperoxidase"/>
    <property type="match status" value="1"/>
</dbReference>
<evidence type="ECO:0000256" key="1">
    <source>
        <dbReference type="SAM" id="Phobius"/>
    </source>
</evidence>
<dbReference type="PANTHER" id="PTHR14969">
    <property type="entry name" value="SPHINGOSINE-1-PHOSPHATE PHOSPHOHYDROLASE"/>
    <property type="match status" value="1"/>
</dbReference>
<dbReference type="EMBL" id="FNHZ01000002">
    <property type="protein sequence ID" value="SDM71250.1"/>
    <property type="molecule type" value="Genomic_DNA"/>
</dbReference>
<keyword evidence="1" id="KW-0472">Membrane</keyword>
<dbReference type="InterPro" id="IPR036938">
    <property type="entry name" value="PAP2/HPO_sf"/>
</dbReference>
<proteinExistence type="predicted"/>
<keyword evidence="1" id="KW-0812">Transmembrane</keyword>
<dbReference type="Pfam" id="PF01569">
    <property type="entry name" value="PAP2"/>
    <property type="match status" value="1"/>
</dbReference>
<evidence type="ECO:0000259" key="2">
    <source>
        <dbReference type="SMART" id="SM00014"/>
    </source>
</evidence>
<dbReference type="Gene3D" id="1.20.144.10">
    <property type="entry name" value="Phosphatidic acid phosphatase type 2/haloperoxidase"/>
    <property type="match status" value="1"/>
</dbReference>
<feature type="transmembrane region" description="Helical" evidence="1">
    <location>
        <begin position="27"/>
        <end position="48"/>
    </location>
</feature>
<organism evidence="3 4">
    <name type="scientific">Lachnospira pectinoschiza</name>
    <dbReference type="NCBI Taxonomy" id="28052"/>
    <lineage>
        <taxon>Bacteria</taxon>
        <taxon>Bacillati</taxon>
        <taxon>Bacillota</taxon>
        <taxon>Clostridia</taxon>
        <taxon>Lachnospirales</taxon>
        <taxon>Lachnospiraceae</taxon>
        <taxon>Lachnospira</taxon>
    </lineage>
</organism>
<feature type="domain" description="Phosphatidic acid phosphatase type 2/haloperoxidase" evidence="2">
    <location>
        <begin position="55"/>
        <end position="165"/>
    </location>
</feature>
<dbReference type="RefSeq" id="WP_074521172.1">
    <property type="nucleotide sequence ID" value="NZ_FNHZ01000002.1"/>
</dbReference>